<dbReference type="Pfam" id="PF01607">
    <property type="entry name" value="CBM_14"/>
    <property type="match status" value="1"/>
</dbReference>
<organism evidence="4 5">
    <name type="scientific">Trichogramma kaykai</name>
    <dbReference type="NCBI Taxonomy" id="54128"/>
    <lineage>
        <taxon>Eukaryota</taxon>
        <taxon>Metazoa</taxon>
        <taxon>Ecdysozoa</taxon>
        <taxon>Arthropoda</taxon>
        <taxon>Hexapoda</taxon>
        <taxon>Insecta</taxon>
        <taxon>Pterygota</taxon>
        <taxon>Neoptera</taxon>
        <taxon>Endopterygota</taxon>
        <taxon>Hymenoptera</taxon>
        <taxon>Apocrita</taxon>
        <taxon>Proctotrupomorpha</taxon>
        <taxon>Chalcidoidea</taxon>
        <taxon>Trichogrammatidae</taxon>
        <taxon>Trichogramma</taxon>
    </lineage>
</organism>
<dbReference type="PROSITE" id="PS50940">
    <property type="entry name" value="CHIT_BIND_II"/>
    <property type="match status" value="1"/>
</dbReference>
<reference evidence="4 5" key="1">
    <citation type="journal article" date="2024" name="bioRxiv">
        <title>A reference genome for Trichogramma kaykai: A tiny desert-dwelling parasitoid wasp with competing sex-ratio distorters.</title>
        <authorList>
            <person name="Culotta J."/>
            <person name="Lindsey A.R."/>
        </authorList>
    </citation>
    <scope>NUCLEOTIDE SEQUENCE [LARGE SCALE GENOMIC DNA]</scope>
    <source>
        <strain evidence="4 5">KSX58</strain>
    </source>
</reference>
<comment type="caution">
    <text evidence="4">The sequence shown here is derived from an EMBL/GenBank/DDBJ whole genome shotgun (WGS) entry which is preliminary data.</text>
</comment>
<gene>
    <name evidence="4" type="ORF">TKK_016359</name>
</gene>
<sequence length="491" mass="56034">MVMLTKCAMLILWILSAFVAVALAQEPHNDQLPPLSTDFTCSGRPIGLYADLATNCRAYHTCDEHGNHFAHYCPEATSFRQDAKVCDHAYLVDCKATFDAALLKSSDQLDNRFDATSSHFEKPRSKSVNNVRQYNTNSFLTPNSAERLNNRFRNDAFAGSSDRFGQLNDDSQRSYAAEKHSNFPTTRTDQFSAQNKPLQNSIFSTNSPFTSGPVSNNQRDEEILNEEDSYLIPPPIPNNSNNFQNNFNLKSSSNFNNVDFQPTHKVHQFEKSNEANLVSNNSENNHFTFQTSETNHAHFQTNRNYQNYNNFGSDIKRTFEMSKDHRSNDKFFDSSLESNESIKKPSNLLEPPAYNPNDLQRGRNNVNFRSNINPYLETLKSIQKNELTTIRATEKPIKTTTHEAKIFPAAHQPLLSSDPENDPYYPRPITTTEAYYTPKYEATGKIVFTTTRKPQEMKIKFDVPAALPDESSLSDLLDRRKYFFIPQLKST</sequence>
<name>A0ABD2W748_9HYME</name>
<dbReference type="SMART" id="SM00494">
    <property type="entry name" value="ChtBD2"/>
    <property type="match status" value="1"/>
</dbReference>
<dbReference type="AlphaFoldDB" id="A0ABD2W748"/>
<dbReference type="Proteomes" id="UP001627154">
    <property type="component" value="Unassembled WGS sequence"/>
</dbReference>
<feature type="signal peptide" evidence="2">
    <location>
        <begin position="1"/>
        <end position="24"/>
    </location>
</feature>
<feature type="region of interest" description="Disordered" evidence="1">
    <location>
        <begin position="330"/>
        <end position="364"/>
    </location>
</feature>
<protein>
    <recommendedName>
        <fullName evidence="3">Chitin-binding type-2 domain-containing protein</fullName>
    </recommendedName>
</protein>
<dbReference type="InterPro" id="IPR002557">
    <property type="entry name" value="Chitin-bd_dom"/>
</dbReference>
<dbReference type="InterPro" id="IPR036508">
    <property type="entry name" value="Chitin-bd_dom_sf"/>
</dbReference>
<evidence type="ECO:0000313" key="4">
    <source>
        <dbReference type="EMBL" id="KAL3388489.1"/>
    </source>
</evidence>
<feature type="compositionally biased region" description="Polar residues" evidence="1">
    <location>
        <begin position="182"/>
        <end position="193"/>
    </location>
</feature>
<evidence type="ECO:0000313" key="5">
    <source>
        <dbReference type="Proteomes" id="UP001627154"/>
    </source>
</evidence>
<evidence type="ECO:0000259" key="3">
    <source>
        <dbReference type="PROSITE" id="PS50940"/>
    </source>
</evidence>
<evidence type="ECO:0000256" key="1">
    <source>
        <dbReference type="SAM" id="MobiDB-lite"/>
    </source>
</evidence>
<dbReference type="EMBL" id="JBJJXI010000130">
    <property type="protein sequence ID" value="KAL3388489.1"/>
    <property type="molecule type" value="Genomic_DNA"/>
</dbReference>
<feature type="compositionally biased region" description="Basic and acidic residues" evidence="1">
    <location>
        <begin position="170"/>
        <end position="181"/>
    </location>
</feature>
<evidence type="ECO:0000256" key="2">
    <source>
        <dbReference type="SAM" id="SignalP"/>
    </source>
</evidence>
<feature type="domain" description="Chitin-binding type-2" evidence="3">
    <location>
        <begin position="38"/>
        <end position="96"/>
    </location>
</feature>
<feature type="chain" id="PRO_5044861960" description="Chitin-binding type-2 domain-containing protein" evidence="2">
    <location>
        <begin position="25"/>
        <end position="491"/>
    </location>
</feature>
<keyword evidence="2" id="KW-0732">Signal</keyword>
<feature type="region of interest" description="Disordered" evidence="1">
    <location>
        <begin position="159"/>
        <end position="193"/>
    </location>
</feature>
<keyword evidence="5" id="KW-1185">Reference proteome</keyword>
<proteinExistence type="predicted"/>
<accession>A0ABD2W748</accession>
<dbReference type="SUPFAM" id="SSF57625">
    <property type="entry name" value="Invertebrate chitin-binding proteins"/>
    <property type="match status" value="1"/>
</dbReference>
<dbReference type="Gene3D" id="2.170.140.10">
    <property type="entry name" value="Chitin binding domain"/>
    <property type="match status" value="1"/>
</dbReference>